<protein>
    <submittedName>
        <fullName evidence="1">Uncharacterized protein</fullName>
    </submittedName>
</protein>
<proteinExistence type="predicted"/>
<dbReference type="Proteomes" id="UP000821865">
    <property type="component" value="Chromosome 10"/>
</dbReference>
<accession>A0ACB8DLM3</accession>
<comment type="caution">
    <text evidence="1">The sequence shown here is derived from an EMBL/GenBank/DDBJ whole genome shotgun (WGS) entry which is preliminary data.</text>
</comment>
<reference evidence="1" key="1">
    <citation type="submission" date="2020-05" db="EMBL/GenBank/DDBJ databases">
        <title>Large-scale comparative analyses of tick genomes elucidate their genetic diversity and vector capacities.</title>
        <authorList>
            <person name="Jia N."/>
            <person name="Wang J."/>
            <person name="Shi W."/>
            <person name="Du L."/>
            <person name="Sun Y."/>
            <person name="Zhan W."/>
            <person name="Jiang J."/>
            <person name="Wang Q."/>
            <person name="Zhang B."/>
            <person name="Ji P."/>
            <person name="Sakyi L.B."/>
            <person name="Cui X."/>
            <person name="Yuan T."/>
            <person name="Jiang B."/>
            <person name="Yang W."/>
            <person name="Lam T.T.-Y."/>
            <person name="Chang Q."/>
            <person name="Ding S."/>
            <person name="Wang X."/>
            <person name="Zhu J."/>
            <person name="Ruan X."/>
            <person name="Zhao L."/>
            <person name="Wei J."/>
            <person name="Que T."/>
            <person name="Du C."/>
            <person name="Cheng J."/>
            <person name="Dai P."/>
            <person name="Han X."/>
            <person name="Huang E."/>
            <person name="Gao Y."/>
            <person name="Liu J."/>
            <person name="Shao H."/>
            <person name="Ye R."/>
            <person name="Li L."/>
            <person name="Wei W."/>
            <person name="Wang X."/>
            <person name="Wang C."/>
            <person name="Yang T."/>
            <person name="Huo Q."/>
            <person name="Li W."/>
            <person name="Guo W."/>
            <person name="Chen H."/>
            <person name="Zhou L."/>
            <person name="Ni X."/>
            <person name="Tian J."/>
            <person name="Zhou Y."/>
            <person name="Sheng Y."/>
            <person name="Liu T."/>
            <person name="Pan Y."/>
            <person name="Xia L."/>
            <person name="Li J."/>
            <person name="Zhao F."/>
            <person name="Cao W."/>
        </authorList>
    </citation>
    <scope>NUCLEOTIDE SEQUENCE</scope>
    <source>
        <strain evidence="1">Dsil-2018</strain>
    </source>
</reference>
<organism evidence="1 2">
    <name type="scientific">Dermacentor silvarum</name>
    <name type="common">Tick</name>
    <dbReference type="NCBI Taxonomy" id="543639"/>
    <lineage>
        <taxon>Eukaryota</taxon>
        <taxon>Metazoa</taxon>
        <taxon>Ecdysozoa</taxon>
        <taxon>Arthropoda</taxon>
        <taxon>Chelicerata</taxon>
        <taxon>Arachnida</taxon>
        <taxon>Acari</taxon>
        <taxon>Parasitiformes</taxon>
        <taxon>Ixodida</taxon>
        <taxon>Ixodoidea</taxon>
        <taxon>Ixodidae</taxon>
        <taxon>Rhipicephalinae</taxon>
        <taxon>Dermacentor</taxon>
    </lineage>
</organism>
<gene>
    <name evidence="1" type="ORF">HPB49_000069</name>
</gene>
<keyword evidence="2" id="KW-1185">Reference proteome</keyword>
<evidence type="ECO:0000313" key="2">
    <source>
        <dbReference type="Proteomes" id="UP000821865"/>
    </source>
</evidence>
<name>A0ACB8DLM3_DERSI</name>
<evidence type="ECO:0000313" key="1">
    <source>
        <dbReference type="EMBL" id="KAH7973355.1"/>
    </source>
</evidence>
<dbReference type="EMBL" id="CM023479">
    <property type="protein sequence ID" value="KAH7973355.1"/>
    <property type="molecule type" value="Genomic_DNA"/>
</dbReference>
<sequence length="477" mass="52720">MIVDNQMCVEVQGKEISPEENRNDVGYRRSRGNACRGCASGPPASGKPDGPGGSQVSPKSKFNKNVTASVIKAARMPAMPLEESKIVIRPRGGLDIVKTGTTTVAAAILAAAKITREESAADTICPNTQQNIMVVSTPNEDNETRSAKIQKISIQGKPYEVSAYRTAPHDTVKGVIRGIPINVRADELDRNIVDERNPLAVGAKRIGSTTTTIVLFQGPKAERQLPLQSNFPPLNMPPAARNSRTPSENRAPKSRDSSCCKRSRNRKNPPSRERVRWVDAAKGNNIRNAHKITVAIKEDDMKKVREANETPRQKNAALRTTINNLPREIAEIRKLLLCNNEPLQIPVPSTSKTEDTTTNTQETAVAEPAPKKQAIEATRKQTENDRLDNLEARFEARFTKLEQLITANTTAVTAMKQTMEAYQAENTNKFAYIERTLQPIMSHPTFAPLFAQHPPNQGTWYTPTQSWPPTLQQQRQA</sequence>